<dbReference type="InterPro" id="IPR050415">
    <property type="entry name" value="MRET"/>
</dbReference>
<feature type="transmembrane region" description="Helical" evidence="13">
    <location>
        <begin position="37"/>
        <end position="59"/>
    </location>
</feature>
<dbReference type="Pfam" id="PF00970">
    <property type="entry name" value="FAD_binding_6"/>
    <property type="match status" value="1"/>
</dbReference>
<evidence type="ECO:0000313" key="16">
    <source>
        <dbReference type="Proteomes" id="UP000637632"/>
    </source>
</evidence>
<feature type="domain" description="FAD-binding FR-type" evidence="14">
    <location>
        <begin position="216"/>
        <end position="318"/>
    </location>
</feature>
<feature type="transmembrane region" description="Helical" evidence="13">
    <location>
        <begin position="80"/>
        <end position="96"/>
    </location>
</feature>
<dbReference type="InterPro" id="IPR017938">
    <property type="entry name" value="Riboflavin_synthase-like_b-brl"/>
</dbReference>
<keyword evidence="8 13" id="KW-1133">Transmembrane helix</keyword>
<evidence type="ECO:0000256" key="12">
    <source>
        <dbReference type="ARBA" id="ARBA00023136"/>
    </source>
</evidence>
<evidence type="ECO:0000256" key="7">
    <source>
        <dbReference type="ARBA" id="ARBA00022827"/>
    </source>
</evidence>
<feature type="transmembrane region" description="Helical" evidence="13">
    <location>
        <begin position="192"/>
        <end position="213"/>
    </location>
</feature>
<dbReference type="PANTHER" id="PTHR47354:SF8">
    <property type="entry name" value="1,2-PHENYLACETYL-COA EPOXIDASE, SUBUNIT E"/>
    <property type="match status" value="1"/>
</dbReference>
<dbReference type="Gene3D" id="2.40.30.10">
    <property type="entry name" value="Translation factors"/>
    <property type="match status" value="1"/>
</dbReference>
<keyword evidence="7" id="KW-0274">FAD</keyword>
<dbReference type="InterPro" id="IPR008333">
    <property type="entry name" value="Cbr1-like_FAD-bd_dom"/>
</dbReference>
<dbReference type="InterPro" id="IPR017927">
    <property type="entry name" value="FAD-bd_FR_type"/>
</dbReference>
<dbReference type="InterPro" id="IPR013130">
    <property type="entry name" value="Fe3_Rdtase_TM_dom"/>
</dbReference>
<evidence type="ECO:0000313" key="15">
    <source>
        <dbReference type="EMBL" id="MBC3811793.1"/>
    </source>
</evidence>
<evidence type="ECO:0000256" key="10">
    <source>
        <dbReference type="ARBA" id="ARBA00023004"/>
    </source>
</evidence>
<dbReference type="InterPro" id="IPR039261">
    <property type="entry name" value="FNR_nucleotide-bd"/>
</dbReference>
<keyword evidence="4 13" id="KW-0812">Transmembrane</keyword>
<accession>A0ABR6XGC8</accession>
<dbReference type="SUPFAM" id="SSF63380">
    <property type="entry name" value="Riboflavin synthase domain-like"/>
    <property type="match status" value="1"/>
</dbReference>
<feature type="transmembrane region" description="Helical" evidence="13">
    <location>
        <begin position="137"/>
        <end position="154"/>
    </location>
</feature>
<dbReference type="Proteomes" id="UP000637632">
    <property type="component" value="Unassembled WGS sequence"/>
</dbReference>
<dbReference type="SFLD" id="SFLDG01168">
    <property type="entry name" value="Ferric_reductase_subgroup_(FRE"/>
    <property type="match status" value="1"/>
</dbReference>
<dbReference type="RefSeq" id="WP_190479248.1">
    <property type="nucleotide sequence ID" value="NZ_JACOFT010000003.1"/>
</dbReference>
<comment type="caution">
    <text evidence="15">The sequence shown here is derived from an EMBL/GenBank/DDBJ whole genome shotgun (WGS) entry which is preliminary data.</text>
</comment>
<evidence type="ECO:0000256" key="9">
    <source>
        <dbReference type="ARBA" id="ARBA00023002"/>
    </source>
</evidence>
<keyword evidence="3" id="KW-0285">Flavoprotein</keyword>
<evidence type="ECO:0000256" key="6">
    <source>
        <dbReference type="ARBA" id="ARBA00022723"/>
    </source>
</evidence>
<keyword evidence="12 13" id="KW-0472">Membrane</keyword>
<dbReference type="CDD" id="cd06198">
    <property type="entry name" value="FNR_like_3"/>
    <property type="match status" value="1"/>
</dbReference>
<dbReference type="SUPFAM" id="SSF52343">
    <property type="entry name" value="Ferredoxin reductase-like, C-terminal NADP-linked domain"/>
    <property type="match status" value="1"/>
</dbReference>
<reference evidence="15 16" key="1">
    <citation type="submission" date="2020-08" db="EMBL/GenBank/DDBJ databases">
        <title>Novel species isolated from subtropical streams in China.</title>
        <authorList>
            <person name="Lu H."/>
        </authorList>
    </citation>
    <scope>NUCLEOTIDE SEQUENCE [LARGE SCALE GENOMIC DNA]</scope>
    <source>
        <strain evidence="15 16">CCTCC AB 2015119</strain>
    </source>
</reference>
<keyword evidence="5" id="KW-0001">2Fe-2S</keyword>
<evidence type="ECO:0000256" key="1">
    <source>
        <dbReference type="ARBA" id="ARBA00001974"/>
    </source>
</evidence>
<evidence type="ECO:0000256" key="3">
    <source>
        <dbReference type="ARBA" id="ARBA00022630"/>
    </source>
</evidence>
<dbReference type="PROSITE" id="PS51384">
    <property type="entry name" value="FAD_FR"/>
    <property type="match status" value="1"/>
</dbReference>
<organism evidence="15 16">
    <name type="scientific">Undibacterium aquatile</name>
    <dbReference type="NCBI Taxonomy" id="1537398"/>
    <lineage>
        <taxon>Bacteria</taxon>
        <taxon>Pseudomonadati</taxon>
        <taxon>Pseudomonadota</taxon>
        <taxon>Betaproteobacteria</taxon>
        <taxon>Burkholderiales</taxon>
        <taxon>Oxalobacteraceae</taxon>
        <taxon>Undibacterium</taxon>
    </lineage>
</organism>
<evidence type="ECO:0000256" key="13">
    <source>
        <dbReference type="SAM" id="Phobius"/>
    </source>
</evidence>
<evidence type="ECO:0000256" key="11">
    <source>
        <dbReference type="ARBA" id="ARBA00023014"/>
    </source>
</evidence>
<dbReference type="Pfam" id="PF01794">
    <property type="entry name" value="Ferric_reduct"/>
    <property type="match status" value="1"/>
</dbReference>
<protein>
    <submittedName>
        <fullName evidence="15">Ferric reductase-like transmembrane domain-containing protein</fullName>
    </submittedName>
</protein>
<evidence type="ECO:0000256" key="2">
    <source>
        <dbReference type="ARBA" id="ARBA00004141"/>
    </source>
</evidence>
<comment type="subcellular location">
    <subcellularLocation>
        <location evidence="2">Membrane</location>
        <topology evidence="2">Multi-pass membrane protein</topology>
    </subcellularLocation>
</comment>
<keyword evidence="6" id="KW-0479">Metal-binding</keyword>
<keyword evidence="10" id="KW-0408">Iron</keyword>
<evidence type="ECO:0000256" key="8">
    <source>
        <dbReference type="ARBA" id="ARBA00022989"/>
    </source>
</evidence>
<proteinExistence type="predicted"/>
<evidence type="ECO:0000256" key="5">
    <source>
        <dbReference type="ARBA" id="ARBA00022714"/>
    </source>
</evidence>
<keyword evidence="11" id="KW-0411">Iron-sulfur</keyword>
<evidence type="ECO:0000259" key="14">
    <source>
        <dbReference type="PROSITE" id="PS51384"/>
    </source>
</evidence>
<dbReference type="EMBL" id="JACOFT010000003">
    <property type="protein sequence ID" value="MBC3811793.1"/>
    <property type="molecule type" value="Genomic_DNA"/>
</dbReference>
<dbReference type="Gene3D" id="3.40.50.80">
    <property type="entry name" value="Nucleotide-binding domain of ferredoxin-NADP reductase (FNR) module"/>
    <property type="match status" value="1"/>
</dbReference>
<dbReference type="PANTHER" id="PTHR47354">
    <property type="entry name" value="NADH OXIDOREDUCTASE HCR"/>
    <property type="match status" value="1"/>
</dbReference>
<keyword evidence="9" id="KW-0560">Oxidoreductase</keyword>
<keyword evidence="16" id="KW-1185">Reference proteome</keyword>
<name>A0ABR6XGC8_9BURK</name>
<comment type="cofactor">
    <cofactor evidence="1">
        <name>FAD</name>
        <dbReference type="ChEBI" id="CHEBI:57692"/>
    </cofactor>
</comment>
<evidence type="ECO:0000256" key="4">
    <source>
        <dbReference type="ARBA" id="ARBA00022692"/>
    </source>
</evidence>
<dbReference type="SFLD" id="SFLDS00052">
    <property type="entry name" value="Ferric_Reductase_Domain"/>
    <property type="match status" value="1"/>
</dbReference>
<sequence length="442" mass="49434">MKNIQRIYLLLIALLSVLWLLADTVLSDPYNFFALRTSVMNYTGIIGIGVMSIGMLLAIRPAIAENLLGGLDKSYRLHKWLGITALVIAVIHWLWAKGPKWMVGWGWLTRPARKPAAEQTVPLFQFFQSQRHFAEEIGEWAFYAMVLLIALALIKRFPYRYFFKTHRLLAIAYLVLVFHSTVLMKYTYWDHLIAPLMAVLMAGGTIAALMSLFRKVGAQRQAVGAIEEIQYHTDNRVLKVVINLKDRWSGHAAGQFAFLTFNTSEGPHPFTISSAWNDDGRLTFLIKGIGDYTASLPATLKTGDLVKVEGPYGRFAFDDNKSRQIWVAGGIGITPFIARMQALAEQADAREIDLFYSTAAPDESFIAKVQASADKAGVHLHVLRSDTDGKLNADRICAAVPAWSSASIWFCGPKNFGKALRQDMLAKGLSGNDFHQELFDMR</sequence>
<dbReference type="PRINTS" id="PR00409">
    <property type="entry name" value="PHDIOXRDTASE"/>
</dbReference>
<gene>
    <name evidence="15" type="ORF">H8K26_10100</name>
</gene>
<feature type="transmembrane region" description="Helical" evidence="13">
    <location>
        <begin position="166"/>
        <end position="186"/>
    </location>
</feature>